<accession>A0A7V8NPJ0</accession>
<dbReference type="AlphaFoldDB" id="A0A7V8NPJ0"/>
<evidence type="ECO:0000313" key="2">
    <source>
        <dbReference type="Proteomes" id="UP000567293"/>
    </source>
</evidence>
<keyword evidence="2" id="KW-1185">Reference proteome</keyword>
<evidence type="ECO:0000313" key="1">
    <source>
        <dbReference type="EMBL" id="MBA0084835.1"/>
    </source>
</evidence>
<proteinExistence type="predicted"/>
<gene>
    <name evidence="1" type="ORF">HRJ53_07560</name>
</gene>
<protein>
    <submittedName>
        <fullName evidence="1">Uncharacterized protein</fullName>
    </submittedName>
</protein>
<organism evidence="1 2">
    <name type="scientific">Candidatus Acidiferrum panamense</name>
    <dbReference type="NCBI Taxonomy" id="2741543"/>
    <lineage>
        <taxon>Bacteria</taxon>
        <taxon>Pseudomonadati</taxon>
        <taxon>Acidobacteriota</taxon>
        <taxon>Terriglobia</taxon>
        <taxon>Candidatus Acidiferrales</taxon>
        <taxon>Candidatus Acidiferrum</taxon>
    </lineage>
</organism>
<dbReference type="Proteomes" id="UP000567293">
    <property type="component" value="Unassembled WGS sequence"/>
</dbReference>
<reference evidence="1" key="1">
    <citation type="submission" date="2020-06" db="EMBL/GenBank/DDBJ databases">
        <title>Legume-microbial interactions unlock mineral nutrients during tropical forest succession.</title>
        <authorList>
            <person name="Epihov D.Z."/>
        </authorList>
    </citation>
    <scope>NUCLEOTIDE SEQUENCE [LARGE SCALE GENOMIC DNA]</scope>
    <source>
        <strain evidence="1">Pan2503</strain>
    </source>
</reference>
<sequence>MSSNGHGPCLIEHCPNNRRLRSPVCQACAQNFRYWDTRGASAIMQRQSQLEKWQDRMEYLGEHTSNRRIGLATRHVEKRRA</sequence>
<comment type="caution">
    <text evidence="1">The sequence shown here is derived from an EMBL/GenBank/DDBJ whole genome shotgun (WGS) entry which is preliminary data.</text>
</comment>
<dbReference type="EMBL" id="JACDQQ010000731">
    <property type="protein sequence ID" value="MBA0084835.1"/>
    <property type="molecule type" value="Genomic_DNA"/>
</dbReference>
<name>A0A7V8NPJ0_9BACT</name>